<sequence>MVLCTCAKPFYTAKGGEGAPLGFILQVSFKLGHLGRSTTPLEPVQLLAFQLATQSCGHLMTLSTFETCETVAFQCYRLVAQDALCFGDLQSDYLRAVLDFLITAWNFSRNPS</sequence>
<reference evidence="1" key="3">
    <citation type="submission" date="2022-06" db="UniProtKB">
        <authorList>
            <consortium name="EnsemblPlants"/>
        </authorList>
    </citation>
    <scope>IDENTIFICATION</scope>
</reference>
<keyword evidence="2" id="KW-1185">Reference proteome</keyword>
<proteinExistence type="predicted"/>
<dbReference type="Gramene" id="TuG1812G0100002035.01.T01">
    <property type="protein sequence ID" value="TuG1812G0100002035.01.T01"/>
    <property type="gene ID" value="TuG1812G0100002035.01"/>
</dbReference>
<evidence type="ECO:0000313" key="2">
    <source>
        <dbReference type="Proteomes" id="UP000015106"/>
    </source>
</evidence>
<dbReference type="Proteomes" id="UP000015106">
    <property type="component" value="Chromosome 1"/>
</dbReference>
<accession>A0A8R7K255</accession>
<evidence type="ECO:0000313" key="1">
    <source>
        <dbReference type="EnsemblPlants" id="TuG1812G0100002035.01.T01"/>
    </source>
</evidence>
<name>A0A8R7K255_TRIUA</name>
<organism evidence="1 2">
    <name type="scientific">Triticum urartu</name>
    <name type="common">Red wild einkorn</name>
    <name type="synonym">Crithodium urartu</name>
    <dbReference type="NCBI Taxonomy" id="4572"/>
    <lineage>
        <taxon>Eukaryota</taxon>
        <taxon>Viridiplantae</taxon>
        <taxon>Streptophyta</taxon>
        <taxon>Embryophyta</taxon>
        <taxon>Tracheophyta</taxon>
        <taxon>Spermatophyta</taxon>
        <taxon>Magnoliopsida</taxon>
        <taxon>Liliopsida</taxon>
        <taxon>Poales</taxon>
        <taxon>Poaceae</taxon>
        <taxon>BOP clade</taxon>
        <taxon>Pooideae</taxon>
        <taxon>Triticodae</taxon>
        <taxon>Triticeae</taxon>
        <taxon>Triticinae</taxon>
        <taxon>Triticum</taxon>
    </lineage>
</organism>
<reference evidence="2" key="1">
    <citation type="journal article" date="2013" name="Nature">
        <title>Draft genome of the wheat A-genome progenitor Triticum urartu.</title>
        <authorList>
            <person name="Ling H.Q."/>
            <person name="Zhao S."/>
            <person name="Liu D."/>
            <person name="Wang J."/>
            <person name="Sun H."/>
            <person name="Zhang C."/>
            <person name="Fan H."/>
            <person name="Li D."/>
            <person name="Dong L."/>
            <person name="Tao Y."/>
            <person name="Gao C."/>
            <person name="Wu H."/>
            <person name="Li Y."/>
            <person name="Cui Y."/>
            <person name="Guo X."/>
            <person name="Zheng S."/>
            <person name="Wang B."/>
            <person name="Yu K."/>
            <person name="Liang Q."/>
            <person name="Yang W."/>
            <person name="Lou X."/>
            <person name="Chen J."/>
            <person name="Feng M."/>
            <person name="Jian J."/>
            <person name="Zhang X."/>
            <person name="Luo G."/>
            <person name="Jiang Y."/>
            <person name="Liu J."/>
            <person name="Wang Z."/>
            <person name="Sha Y."/>
            <person name="Zhang B."/>
            <person name="Wu H."/>
            <person name="Tang D."/>
            <person name="Shen Q."/>
            <person name="Xue P."/>
            <person name="Zou S."/>
            <person name="Wang X."/>
            <person name="Liu X."/>
            <person name="Wang F."/>
            <person name="Yang Y."/>
            <person name="An X."/>
            <person name="Dong Z."/>
            <person name="Zhang K."/>
            <person name="Zhang X."/>
            <person name="Luo M.C."/>
            <person name="Dvorak J."/>
            <person name="Tong Y."/>
            <person name="Wang J."/>
            <person name="Yang H."/>
            <person name="Li Z."/>
            <person name="Wang D."/>
            <person name="Zhang A."/>
            <person name="Wang J."/>
        </authorList>
    </citation>
    <scope>NUCLEOTIDE SEQUENCE</scope>
    <source>
        <strain evidence="2">cv. G1812</strain>
    </source>
</reference>
<dbReference type="EnsemblPlants" id="TuG1812G0100002035.01.T01">
    <property type="protein sequence ID" value="TuG1812G0100002035.01.T01"/>
    <property type="gene ID" value="TuG1812G0100002035.01"/>
</dbReference>
<dbReference type="AlphaFoldDB" id="A0A8R7K255"/>
<reference evidence="1" key="2">
    <citation type="submission" date="2018-03" db="EMBL/GenBank/DDBJ databases">
        <title>The Triticum urartu genome reveals the dynamic nature of wheat genome evolution.</title>
        <authorList>
            <person name="Ling H."/>
            <person name="Ma B."/>
            <person name="Shi X."/>
            <person name="Liu H."/>
            <person name="Dong L."/>
            <person name="Sun H."/>
            <person name="Cao Y."/>
            <person name="Gao Q."/>
            <person name="Zheng S."/>
            <person name="Li Y."/>
            <person name="Yu Y."/>
            <person name="Du H."/>
            <person name="Qi M."/>
            <person name="Li Y."/>
            <person name="Yu H."/>
            <person name="Cui Y."/>
            <person name="Wang N."/>
            <person name="Chen C."/>
            <person name="Wu H."/>
            <person name="Zhao Y."/>
            <person name="Zhang J."/>
            <person name="Li Y."/>
            <person name="Zhou W."/>
            <person name="Zhang B."/>
            <person name="Hu W."/>
            <person name="Eijk M."/>
            <person name="Tang J."/>
            <person name="Witsenboer H."/>
            <person name="Zhao S."/>
            <person name="Li Z."/>
            <person name="Zhang A."/>
            <person name="Wang D."/>
            <person name="Liang C."/>
        </authorList>
    </citation>
    <scope>NUCLEOTIDE SEQUENCE [LARGE SCALE GENOMIC DNA]</scope>
    <source>
        <strain evidence="1">cv. G1812</strain>
    </source>
</reference>
<protein>
    <submittedName>
        <fullName evidence="1">Uncharacterized protein</fullName>
    </submittedName>
</protein>